<dbReference type="RefSeq" id="WP_248354116.1">
    <property type="nucleotide sequence ID" value="NZ_AP025591.1"/>
</dbReference>
<dbReference type="EMBL" id="AP025591">
    <property type="protein sequence ID" value="BDG05368.1"/>
    <property type="molecule type" value="Genomic_DNA"/>
</dbReference>
<dbReference type="Gene3D" id="3.90.550.10">
    <property type="entry name" value="Spore Coat Polysaccharide Biosynthesis Protein SpsA, Chain A"/>
    <property type="match status" value="1"/>
</dbReference>
<reference evidence="2" key="1">
    <citation type="journal article" date="2022" name="Int. J. Syst. Evol. Microbiol.">
        <title>Anaeromyxobacter oryzae sp. nov., Anaeromyxobacter diazotrophicus sp. nov. and Anaeromyxobacter paludicola sp. nov., isolated from paddy soils.</title>
        <authorList>
            <person name="Itoh H."/>
            <person name="Xu Z."/>
            <person name="Mise K."/>
            <person name="Masuda Y."/>
            <person name="Ushijima N."/>
            <person name="Hayakawa C."/>
            <person name="Shiratori Y."/>
            <person name="Senoo K."/>
        </authorList>
    </citation>
    <scope>NUCLEOTIDE SEQUENCE [LARGE SCALE GENOMIC DNA]</scope>
    <source>
        <strain evidence="2">Red232</strain>
    </source>
</reference>
<name>A0ABM7X0P5_9BACT</name>
<accession>A0ABM7X0P5</accession>
<proteinExistence type="predicted"/>
<organism evidence="1 2">
    <name type="scientific">Anaeromyxobacter oryzae</name>
    <dbReference type="NCBI Taxonomy" id="2918170"/>
    <lineage>
        <taxon>Bacteria</taxon>
        <taxon>Pseudomonadati</taxon>
        <taxon>Myxococcota</taxon>
        <taxon>Myxococcia</taxon>
        <taxon>Myxococcales</taxon>
        <taxon>Cystobacterineae</taxon>
        <taxon>Anaeromyxobacteraceae</taxon>
        <taxon>Anaeromyxobacter</taxon>
    </lineage>
</organism>
<evidence type="ECO:0000313" key="1">
    <source>
        <dbReference type="EMBL" id="BDG05368.1"/>
    </source>
</evidence>
<protein>
    <submittedName>
        <fullName evidence="1">Uncharacterized protein</fullName>
    </submittedName>
</protein>
<dbReference type="InterPro" id="IPR029044">
    <property type="entry name" value="Nucleotide-diphossugar_trans"/>
</dbReference>
<evidence type="ECO:0000313" key="2">
    <source>
        <dbReference type="Proteomes" id="UP001162891"/>
    </source>
</evidence>
<sequence length="408" mass="44139">MLEPTRAGEALAPEVVIGIPAEPDRLAASEAALALQAGLREAFPGKAGLSLLLTGDPRGAVTPGEPLPLAGQGPPEPPAYYTGGYSGPQAALPTLLEVAASLGAPACALLEPMPRPSDPRWLKALLDPVLVGGFDLVAPAYARRRFDGVLVTGVVYPLTRALFGHRLRQPLGSEIVLSRRLAEALLRDEAWRTDPAYAGADLWVITKAIARECRMAQVYLGPRTRPPAQPGDVSQAISKVLGAVFHEMTLHAARWQRVRGSHPVATTGDEHAPDDPGPAPAPGPLVSAFALGWQDLRPLWSVVLPPQTLLALQRIPRDPPEAFRVPDALWARIVYDFAIGWRVRSMDREQLLRSLTPIYLGWVASFVNEVAALSAADADARVERLCAAFEAEKPYLISRWRWPDRFTP</sequence>
<dbReference type="Proteomes" id="UP001162891">
    <property type="component" value="Chromosome"/>
</dbReference>
<keyword evidence="2" id="KW-1185">Reference proteome</keyword>
<dbReference type="SUPFAM" id="SSF53448">
    <property type="entry name" value="Nucleotide-diphospho-sugar transferases"/>
    <property type="match status" value="1"/>
</dbReference>
<gene>
    <name evidence="1" type="ORF">AMOR_43640</name>
</gene>